<evidence type="ECO:0000313" key="2">
    <source>
        <dbReference type="EMBL" id="KAB0504484.1"/>
    </source>
</evidence>
<dbReference type="Proteomes" id="UP000434925">
    <property type="component" value="Unassembled WGS sequence"/>
</dbReference>
<evidence type="ECO:0000313" key="1">
    <source>
        <dbReference type="EMBL" id="KAB0495471.1"/>
    </source>
</evidence>
<dbReference type="EMBL" id="VZPO01000022">
    <property type="protein sequence ID" value="KAB0495471.1"/>
    <property type="molecule type" value="Genomic_DNA"/>
</dbReference>
<accession>A0A7V7P4C9</accession>
<dbReference type="EMBL" id="VZPO01000005">
    <property type="protein sequence ID" value="KAB0504484.1"/>
    <property type="molecule type" value="Genomic_DNA"/>
</dbReference>
<organism evidence="2 3">
    <name type="scientific">Pseudomonas lini</name>
    <dbReference type="NCBI Taxonomy" id="163011"/>
    <lineage>
        <taxon>Bacteria</taxon>
        <taxon>Pseudomonadati</taxon>
        <taxon>Pseudomonadota</taxon>
        <taxon>Gammaproteobacteria</taxon>
        <taxon>Pseudomonadales</taxon>
        <taxon>Pseudomonadaceae</taxon>
        <taxon>Pseudomonas</taxon>
    </lineage>
</organism>
<comment type="caution">
    <text evidence="2">The sequence shown here is derived from an EMBL/GenBank/DDBJ whole genome shotgun (WGS) entry which is preliminary data.</text>
</comment>
<proteinExistence type="predicted"/>
<name>A0A7V7P4C9_9PSED</name>
<sequence>MNNPEETYEKNIKTLLAIHADIASGSAASLKKHLEKNSV</sequence>
<gene>
    <name evidence="2" type="ORF">F7R14_15660</name>
    <name evidence="1" type="ORF">F7R14_30555</name>
</gene>
<protein>
    <submittedName>
        <fullName evidence="2">Ankyrin repeat domain-containing protein</fullName>
    </submittedName>
</protein>
<reference evidence="2 3" key="1">
    <citation type="submission" date="2019-09" db="EMBL/GenBank/DDBJ databases">
        <title>Draft genome sequences of 48 bacterial type strains from the CCUG.</title>
        <authorList>
            <person name="Tunovic T."/>
            <person name="Pineiro-Iglesias B."/>
            <person name="Unosson C."/>
            <person name="Inganas E."/>
            <person name="Ohlen M."/>
            <person name="Cardew S."/>
            <person name="Jensie-Markopoulos S."/>
            <person name="Salva-Serra F."/>
            <person name="Jaen-Luchoro D."/>
            <person name="Karlsson R."/>
            <person name="Svensson-Stadler L."/>
            <person name="Chun J."/>
            <person name="Moore E."/>
        </authorList>
    </citation>
    <scope>NUCLEOTIDE SEQUENCE [LARGE SCALE GENOMIC DNA]</scope>
    <source>
        <strain evidence="2 3">CCUG 51522</strain>
    </source>
</reference>
<evidence type="ECO:0000313" key="3">
    <source>
        <dbReference type="Proteomes" id="UP000434925"/>
    </source>
</evidence>
<feature type="non-terminal residue" evidence="2">
    <location>
        <position position="39"/>
    </location>
</feature>
<dbReference type="AlphaFoldDB" id="A0A7V7P4C9"/>